<sequence>MVVKVGNRTFRNIEQWQVDYIVQNSNKKLTEISRETRLDPRRIGEIVKLLGIQRQRHWKVYLPKTEEVERELRNPYLSHVEIAKKYGVTDTCVAKRRKELGVKVRRKNFDTQIEQQVEQILEQLDLAYIKQKRIDKWSIDFYLGRKHCIDVHGEWAHSTKKVQDRDVRKREYLSKKGYRYLVIYEKELQNIEHVTEKIKQFTLGFPC</sequence>
<proteinExistence type="predicted"/>
<dbReference type="STRING" id="150248.SAMN05216169_101150"/>
<dbReference type="SUPFAM" id="SSF52980">
    <property type="entry name" value="Restriction endonuclease-like"/>
    <property type="match status" value="1"/>
</dbReference>
<feature type="domain" description="DUF559" evidence="1">
    <location>
        <begin position="111"/>
        <end position="200"/>
    </location>
</feature>
<dbReference type="Pfam" id="PF04480">
    <property type="entry name" value="DUF559"/>
    <property type="match status" value="1"/>
</dbReference>
<evidence type="ECO:0000259" key="1">
    <source>
        <dbReference type="Pfam" id="PF04480"/>
    </source>
</evidence>
<gene>
    <name evidence="2" type="ORF">SAMN05216169_101150</name>
</gene>
<dbReference type="InterPro" id="IPR007569">
    <property type="entry name" value="DUF559"/>
</dbReference>
<evidence type="ECO:0000313" key="3">
    <source>
        <dbReference type="Proteomes" id="UP000198979"/>
    </source>
</evidence>
<organism evidence="2 3">
    <name type="scientific">Anoxybacillus pushchinoensis</name>
    <dbReference type="NCBI Taxonomy" id="150248"/>
    <lineage>
        <taxon>Bacteria</taxon>
        <taxon>Bacillati</taxon>
        <taxon>Bacillota</taxon>
        <taxon>Bacilli</taxon>
        <taxon>Bacillales</taxon>
        <taxon>Anoxybacillaceae</taxon>
        <taxon>Anoxybacillus</taxon>
    </lineage>
</organism>
<dbReference type="OrthoDB" id="2904698at2"/>
<evidence type="ECO:0000313" key="2">
    <source>
        <dbReference type="EMBL" id="SFA45431.1"/>
    </source>
</evidence>
<dbReference type="InterPro" id="IPR011335">
    <property type="entry name" value="Restrct_endonuc-II-like"/>
</dbReference>
<reference evidence="3" key="1">
    <citation type="submission" date="2016-10" db="EMBL/GenBank/DDBJ databases">
        <authorList>
            <person name="Varghese N."/>
            <person name="Submissions S."/>
        </authorList>
    </citation>
    <scope>NUCLEOTIDE SEQUENCE [LARGE SCALE GENOMIC DNA]</scope>
    <source>
        <strain evidence="3">K1</strain>
    </source>
</reference>
<keyword evidence="3" id="KW-1185">Reference proteome</keyword>
<dbReference type="EMBL" id="FOJQ01000011">
    <property type="protein sequence ID" value="SFA45431.1"/>
    <property type="molecule type" value="Genomic_DNA"/>
</dbReference>
<dbReference type="Gene3D" id="3.40.960.10">
    <property type="entry name" value="VSR Endonuclease"/>
    <property type="match status" value="1"/>
</dbReference>
<dbReference type="RefSeq" id="WP_091701566.1">
    <property type="nucleotide sequence ID" value="NZ_FOJQ01000011.1"/>
</dbReference>
<name>A0A1I0T112_9BACL</name>
<protein>
    <recommendedName>
        <fullName evidence="1">DUF559 domain-containing protein</fullName>
    </recommendedName>
</protein>
<accession>A0A1I0T112</accession>
<dbReference type="AlphaFoldDB" id="A0A1I0T112"/>
<dbReference type="Proteomes" id="UP000198979">
    <property type="component" value="Unassembled WGS sequence"/>
</dbReference>